<dbReference type="GO" id="GO:0045273">
    <property type="term" value="C:respiratory chain complex II (succinate dehydrogenase)"/>
    <property type="evidence" value="ECO:0007669"/>
    <property type="project" value="InterPro"/>
</dbReference>
<proteinExistence type="predicted"/>
<name>A0A438G3B7_VITVI</name>
<dbReference type="AlphaFoldDB" id="A0A438G3B7"/>
<dbReference type="PANTHER" id="PTHR36139:SF1">
    <property type="entry name" value="SUCCINATE DEHYDROGENASE SUBUNIT 5, MITOCHONDRIAL"/>
    <property type="match status" value="1"/>
</dbReference>
<evidence type="ECO:0000313" key="2">
    <source>
        <dbReference type="Proteomes" id="UP000288805"/>
    </source>
</evidence>
<reference evidence="1 2" key="1">
    <citation type="journal article" date="2018" name="PLoS Genet.">
        <title>Population sequencing reveals clonal diversity and ancestral inbreeding in the grapevine cultivar Chardonnay.</title>
        <authorList>
            <person name="Roach M.J."/>
            <person name="Johnson D.L."/>
            <person name="Bohlmann J."/>
            <person name="van Vuuren H.J."/>
            <person name="Jones S.J."/>
            <person name="Pretorius I.S."/>
            <person name="Schmidt S.A."/>
            <person name="Borneman A.R."/>
        </authorList>
    </citation>
    <scope>NUCLEOTIDE SEQUENCE [LARGE SCALE GENOMIC DNA]</scope>
    <source>
        <strain evidence="2">cv. Chardonnay</strain>
        <tissue evidence="1">Leaf</tissue>
    </source>
</reference>
<accession>A0A438G3B7</accession>
<protein>
    <submittedName>
        <fullName evidence="1">Succinate dehydrogenase subunit 5, mitochondrial</fullName>
    </submittedName>
</protein>
<gene>
    <name evidence="1" type="primary">SDH5</name>
    <name evidence="1" type="ORF">CK203_064231</name>
</gene>
<dbReference type="Pfam" id="PF14290">
    <property type="entry name" value="SDH5_plant"/>
    <property type="match status" value="1"/>
</dbReference>
<sequence length="257" mass="28343">MERMVLLRSLFRSAAFRSCRFSAVVNHHQQLRHYASSRSLFNLFAPTAIASRQALPSDCRTPFAVSIGSTRSFSEDVSHLPVIKDPEIQTVFKDLMAASWDELPDSVISSANKVLSKNTDDKAGQEALANVFRAAEAAVEFGGILVTLRMEIDDLVGISGENVKPLPDEFVNALVTVFKRYTTYLDSFGPDEAFLRKKVEMELGTKMIHLKLRCSDLGAEWGKIAFEVGSAIYVLQMTVTLLGTSGLSGSYVEQRAP</sequence>
<dbReference type="EMBL" id="QGNW01000634">
    <property type="protein sequence ID" value="RVW66699.1"/>
    <property type="molecule type" value="Genomic_DNA"/>
</dbReference>
<organism evidence="1 2">
    <name type="scientific">Vitis vinifera</name>
    <name type="common">Grape</name>
    <dbReference type="NCBI Taxonomy" id="29760"/>
    <lineage>
        <taxon>Eukaryota</taxon>
        <taxon>Viridiplantae</taxon>
        <taxon>Streptophyta</taxon>
        <taxon>Embryophyta</taxon>
        <taxon>Tracheophyta</taxon>
        <taxon>Spermatophyta</taxon>
        <taxon>Magnoliopsida</taxon>
        <taxon>eudicotyledons</taxon>
        <taxon>Gunneridae</taxon>
        <taxon>Pentapetalae</taxon>
        <taxon>rosids</taxon>
        <taxon>Vitales</taxon>
        <taxon>Vitaceae</taxon>
        <taxon>Viteae</taxon>
        <taxon>Vitis</taxon>
    </lineage>
</organism>
<dbReference type="Proteomes" id="UP000288805">
    <property type="component" value="Unassembled WGS sequence"/>
</dbReference>
<dbReference type="GO" id="GO:0006099">
    <property type="term" value="P:tricarboxylic acid cycle"/>
    <property type="evidence" value="ECO:0007669"/>
    <property type="project" value="InterPro"/>
</dbReference>
<dbReference type="InterPro" id="IPR025397">
    <property type="entry name" value="SDH5"/>
</dbReference>
<dbReference type="PANTHER" id="PTHR36139">
    <property type="entry name" value="SUCCINATE DEHYDROGENASE SUBUNIT 5, MITOCHONDRIAL"/>
    <property type="match status" value="1"/>
</dbReference>
<evidence type="ECO:0000313" key="1">
    <source>
        <dbReference type="EMBL" id="RVW66699.1"/>
    </source>
</evidence>
<comment type="caution">
    <text evidence="1">The sequence shown here is derived from an EMBL/GenBank/DDBJ whole genome shotgun (WGS) entry which is preliminary data.</text>
</comment>